<sequence>MRKRGSFIYVLIAGCVCLLGACSSGENAANSATDPEGNPRTSVIREAAAETTPVAADCSARGFKADLHGCDLAGADLTGAILRYADLTGANLTNATLAGVQMNQAKMTEATLTGVSSGGILGYPASLPTDYRVIKGYLIGPKVNLSGYAYLVDANLTGANLSGADLSGVDLSYAQLIGANLTGAIMSRANLYYANLANADLSGADLRFAGLVFSTLTGVTWSNTTCPDGYVQSTECVRPAAG</sequence>
<dbReference type="PANTHER" id="PTHR14136:SF17">
    <property type="entry name" value="BTB_POZ DOMAIN-CONTAINING PROTEIN KCTD9"/>
    <property type="match status" value="1"/>
</dbReference>
<gene>
    <name evidence="1" type="ORF">UFOPK2582_01210</name>
    <name evidence="2" type="ORF">UFOPK3046_01938</name>
</gene>
<protein>
    <submittedName>
        <fullName evidence="2">Unannotated protein</fullName>
    </submittedName>
</protein>
<dbReference type="EMBL" id="CAEZXS010000153">
    <property type="protein sequence ID" value="CAB4706712.1"/>
    <property type="molecule type" value="Genomic_DNA"/>
</dbReference>
<dbReference type="Gene3D" id="2.160.20.80">
    <property type="entry name" value="E3 ubiquitin-protein ligase SopA"/>
    <property type="match status" value="2"/>
</dbReference>
<dbReference type="InterPro" id="IPR051082">
    <property type="entry name" value="Pentapeptide-BTB/POZ_domain"/>
</dbReference>
<evidence type="ECO:0000313" key="1">
    <source>
        <dbReference type="EMBL" id="CAB4706712.1"/>
    </source>
</evidence>
<dbReference type="Pfam" id="PF00805">
    <property type="entry name" value="Pentapeptide"/>
    <property type="match status" value="2"/>
</dbReference>
<organism evidence="2">
    <name type="scientific">freshwater metagenome</name>
    <dbReference type="NCBI Taxonomy" id="449393"/>
    <lineage>
        <taxon>unclassified sequences</taxon>
        <taxon>metagenomes</taxon>
        <taxon>ecological metagenomes</taxon>
    </lineage>
</organism>
<reference evidence="2" key="1">
    <citation type="submission" date="2020-05" db="EMBL/GenBank/DDBJ databases">
        <authorList>
            <person name="Chiriac C."/>
            <person name="Salcher M."/>
            <person name="Ghai R."/>
            <person name="Kavagutti S V."/>
        </authorList>
    </citation>
    <scope>NUCLEOTIDE SEQUENCE</scope>
</reference>
<dbReference type="PROSITE" id="PS51257">
    <property type="entry name" value="PROKAR_LIPOPROTEIN"/>
    <property type="match status" value="1"/>
</dbReference>
<dbReference type="EMBL" id="CAFAAQ010000253">
    <property type="protein sequence ID" value="CAB4824778.1"/>
    <property type="molecule type" value="Genomic_DNA"/>
</dbReference>
<evidence type="ECO:0000313" key="2">
    <source>
        <dbReference type="EMBL" id="CAB4824778.1"/>
    </source>
</evidence>
<dbReference type="AlphaFoldDB" id="A0A6J6ZWA6"/>
<dbReference type="SUPFAM" id="SSF141571">
    <property type="entry name" value="Pentapeptide repeat-like"/>
    <property type="match status" value="1"/>
</dbReference>
<dbReference type="InterPro" id="IPR001646">
    <property type="entry name" value="5peptide_repeat"/>
</dbReference>
<proteinExistence type="predicted"/>
<name>A0A6J6ZWA6_9ZZZZ</name>
<dbReference type="PANTHER" id="PTHR14136">
    <property type="entry name" value="BTB_POZ DOMAIN-CONTAINING PROTEIN KCTD9"/>
    <property type="match status" value="1"/>
</dbReference>
<accession>A0A6J6ZWA6</accession>